<dbReference type="Proteomes" id="UP001147695">
    <property type="component" value="Unassembled WGS sequence"/>
</dbReference>
<proteinExistence type="predicted"/>
<sequence length="274" mass="28472">MTTTITTGATPASNIPLTTLFIPPTSCDNLSWVSSDCAGTTCEGIYNIVRATETECYPSGWKTSATTFSPGVLCPSGYSIAATTLALFGAASIETRATCCPSGYTVATRNAQEWYAREPCIATSTGVTSITYTIVGTTPTTTTAITYSDPLIHAMPVGIAWQSTDIKSTMTGTSTPTTTPGSKDNTSGLSTGAKAGIGVGVSAGVIALIVAVIALVWLRRRRNKVNQDSAPPTQTDDRSMPQKTSTQDHAELDGQLMSAAELPGDQPGSVKLNK</sequence>
<feature type="compositionally biased region" description="Basic and acidic residues" evidence="1">
    <location>
        <begin position="235"/>
        <end position="252"/>
    </location>
</feature>
<evidence type="ECO:0000256" key="1">
    <source>
        <dbReference type="SAM" id="MobiDB-lite"/>
    </source>
</evidence>
<dbReference type="EMBL" id="JAPZBQ010000004">
    <property type="protein sequence ID" value="KAJ5335530.1"/>
    <property type="molecule type" value="Genomic_DNA"/>
</dbReference>
<accession>A0A9W9UDY8</accession>
<dbReference type="CDD" id="cd12087">
    <property type="entry name" value="TM_EGFR-like"/>
    <property type="match status" value="1"/>
</dbReference>
<feature type="compositionally biased region" description="Low complexity" evidence="1">
    <location>
        <begin position="168"/>
        <end position="182"/>
    </location>
</feature>
<protein>
    <submittedName>
        <fullName evidence="3">Uncharacterized protein</fullName>
    </submittedName>
</protein>
<reference evidence="3" key="1">
    <citation type="submission" date="2022-12" db="EMBL/GenBank/DDBJ databases">
        <authorList>
            <person name="Petersen C."/>
        </authorList>
    </citation>
    <scope>NUCLEOTIDE SEQUENCE</scope>
    <source>
        <strain evidence="3">IBT 35673</strain>
    </source>
</reference>
<keyword evidence="2" id="KW-0812">Transmembrane</keyword>
<evidence type="ECO:0000256" key="2">
    <source>
        <dbReference type="SAM" id="Phobius"/>
    </source>
</evidence>
<feature type="region of interest" description="Disordered" evidence="1">
    <location>
        <begin position="168"/>
        <end position="187"/>
    </location>
</feature>
<dbReference type="AlphaFoldDB" id="A0A9W9UDY8"/>
<gene>
    <name evidence="3" type="ORF">N7452_007933</name>
</gene>
<keyword evidence="2" id="KW-0472">Membrane</keyword>
<comment type="caution">
    <text evidence="3">The sequence shown here is derived from an EMBL/GenBank/DDBJ whole genome shotgun (WGS) entry which is preliminary data.</text>
</comment>
<reference evidence="3" key="2">
    <citation type="journal article" date="2023" name="IMA Fungus">
        <title>Comparative genomic study of the Penicillium genus elucidates a diverse pangenome and 15 lateral gene transfer events.</title>
        <authorList>
            <person name="Petersen C."/>
            <person name="Sorensen T."/>
            <person name="Nielsen M.R."/>
            <person name="Sondergaard T.E."/>
            <person name="Sorensen J.L."/>
            <person name="Fitzpatrick D.A."/>
            <person name="Frisvad J.C."/>
            <person name="Nielsen K.L."/>
        </authorList>
    </citation>
    <scope>NUCLEOTIDE SEQUENCE</scope>
    <source>
        <strain evidence="3">IBT 35673</strain>
    </source>
</reference>
<evidence type="ECO:0000313" key="3">
    <source>
        <dbReference type="EMBL" id="KAJ5335530.1"/>
    </source>
</evidence>
<organism evidence="3 4">
    <name type="scientific">Penicillium brevicompactum</name>
    <dbReference type="NCBI Taxonomy" id="5074"/>
    <lineage>
        <taxon>Eukaryota</taxon>
        <taxon>Fungi</taxon>
        <taxon>Dikarya</taxon>
        <taxon>Ascomycota</taxon>
        <taxon>Pezizomycotina</taxon>
        <taxon>Eurotiomycetes</taxon>
        <taxon>Eurotiomycetidae</taxon>
        <taxon>Eurotiales</taxon>
        <taxon>Aspergillaceae</taxon>
        <taxon>Penicillium</taxon>
    </lineage>
</organism>
<keyword evidence="2" id="KW-1133">Transmembrane helix</keyword>
<feature type="transmembrane region" description="Helical" evidence="2">
    <location>
        <begin position="195"/>
        <end position="218"/>
    </location>
</feature>
<name>A0A9W9UDY8_PENBR</name>
<feature type="region of interest" description="Disordered" evidence="1">
    <location>
        <begin position="225"/>
        <end position="274"/>
    </location>
</feature>
<evidence type="ECO:0000313" key="4">
    <source>
        <dbReference type="Proteomes" id="UP001147695"/>
    </source>
</evidence>